<protein>
    <submittedName>
        <fullName evidence="2">Uncharacterized protein</fullName>
    </submittedName>
</protein>
<feature type="compositionally biased region" description="Polar residues" evidence="1">
    <location>
        <begin position="253"/>
        <end position="266"/>
    </location>
</feature>
<feature type="compositionally biased region" description="Low complexity" evidence="1">
    <location>
        <begin position="232"/>
        <end position="252"/>
    </location>
</feature>
<feature type="compositionally biased region" description="Low complexity" evidence="1">
    <location>
        <begin position="352"/>
        <end position="377"/>
    </location>
</feature>
<sequence>MSLTAVTHYTLSSHPRNPSIVDITERDSDTVAFIKIRHKIPDGYAVSLVDPKTFIPHAESQAKNATVRARSIVLHSNAGKREMEIDFKDTARLGFEWCFEWEGEKYRWVRESRITSVLECRCVRKTGSVCVAQYLPCSGKNGYFGLFSVVGYNLASLDNPEGLKIILCMTLLIMLDKSDASGWLPKRNNHPEMSLKEQQKLERENEQKLQQMIEKDLKRMQKRIVHDDKVKSNNNSPSHSPQVSPVPTPSASTEFVSKHQQPSQQLRTSLKHLDATATLQLPSTAAAPYTNLESLFSSPPQQQQHPKKPQSQPPQRRQPSPPNKEYHYNTANATSNGGTTTTSPYYYYYGTQKQQQKQQKITTTTTTTTSSRLATSSNHAKRPVAQRRVSTGDQLVQYYPAMRMYPLHPTTTMHHPHHPIHHTAATTTTAAAPLPPTSQQRYPGDYYYMYQQ</sequence>
<gene>
    <name evidence="2" type="ORF">LRAMOSA02188</name>
</gene>
<reference evidence="2" key="1">
    <citation type="journal article" date="2014" name="Genome Announc.">
        <title>De novo whole-genome sequence and genome annotation of Lichtheimia ramosa.</title>
        <authorList>
            <person name="Linde J."/>
            <person name="Schwartze V."/>
            <person name="Binder U."/>
            <person name="Lass-Florl C."/>
            <person name="Voigt K."/>
            <person name="Horn F."/>
        </authorList>
    </citation>
    <scope>NUCLEOTIDE SEQUENCE</scope>
    <source>
        <strain evidence="2">JMRC FSU:6197</strain>
    </source>
</reference>
<proteinExistence type="predicted"/>
<dbReference type="OrthoDB" id="3357341at2759"/>
<evidence type="ECO:0000313" key="2">
    <source>
        <dbReference type="EMBL" id="CDS08240.1"/>
    </source>
</evidence>
<feature type="region of interest" description="Disordered" evidence="1">
    <location>
        <begin position="184"/>
        <end position="208"/>
    </location>
</feature>
<name>A0A077WLA6_9FUNG</name>
<dbReference type="EMBL" id="LK023324">
    <property type="protein sequence ID" value="CDS08240.1"/>
    <property type="molecule type" value="Genomic_DNA"/>
</dbReference>
<feature type="region of interest" description="Disordered" evidence="1">
    <location>
        <begin position="352"/>
        <end position="389"/>
    </location>
</feature>
<organism evidence="2">
    <name type="scientific">Lichtheimia ramosa</name>
    <dbReference type="NCBI Taxonomy" id="688394"/>
    <lineage>
        <taxon>Eukaryota</taxon>
        <taxon>Fungi</taxon>
        <taxon>Fungi incertae sedis</taxon>
        <taxon>Mucoromycota</taxon>
        <taxon>Mucoromycotina</taxon>
        <taxon>Mucoromycetes</taxon>
        <taxon>Mucorales</taxon>
        <taxon>Lichtheimiaceae</taxon>
        <taxon>Lichtheimia</taxon>
    </lineage>
</organism>
<feature type="region of interest" description="Disordered" evidence="1">
    <location>
        <begin position="294"/>
        <end position="340"/>
    </location>
</feature>
<feature type="compositionally biased region" description="Low complexity" evidence="1">
    <location>
        <begin position="297"/>
        <end position="318"/>
    </location>
</feature>
<feature type="region of interest" description="Disordered" evidence="1">
    <location>
        <begin position="228"/>
        <end position="266"/>
    </location>
</feature>
<feature type="compositionally biased region" description="Low complexity" evidence="1">
    <location>
        <begin position="328"/>
        <end position="340"/>
    </location>
</feature>
<feature type="compositionally biased region" description="Basic and acidic residues" evidence="1">
    <location>
        <begin position="189"/>
        <end position="208"/>
    </location>
</feature>
<dbReference type="AlphaFoldDB" id="A0A077WLA6"/>
<evidence type="ECO:0000256" key="1">
    <source>
        <dbReference type="SAM" id="MobiDB-lite"/>
    </source>
</evidence>
<accession>A0A077WLA6</accession>